<accession>A0A218WR20</accession>
<evidence type="ECO:0000313" key="2">
    <source>
        <dbReference type="EMBL" id="OWM75073.1"/>
    </source>
</evidence>
<sequence length="104" mass="11794">MGLMSLISVATYLITIGSQELSLAPQEELNLAVQRYRVSPPLEESAPTPSEDSDLKDLFNLLYFGVLFDVKSQSDFTAMMLTRTHKRGFYLTYDYMTNDTTNLL</sequence>
<feature type="chain" id="PRO_5012284566" evidence="1">
    <location>
        <begin position="19"/>
        <end position="104"/>
    </location>
</feature>
<keyword evidence="1" id="KW-0732">Signal</keyword>
<dbReference type="AlphaFoldDB" id="A0A218WR20"/>
<dbReference type="EMBL" id="MTKT01003414">
    <property type="protein sequence ID" value="OWM75073.1"/>
    <property type="molecule type" value="Genomic_DNA"/>
</dbReference>
<name>A0A218WR20_PUNGR</name>
<evidence type="ECO:0000256" key="1">
    <source>
        <dbReference type="SAM" id="SignalP"/>
    </source>
</evidence>
<dbReference type="PANTHER" id="PTHR37736:SF1">
    <property type="entry name" value="GLYCINE-RICH PROTEIN"/>
    <property type="match status" value="1"/>
</dbReference>
<reference evidence="3" key="1">
    <citation type="journal article" date="2017" name="Plant J.">
        <title>The pomegranate (Punica granatum L.) genome and the genomics of punicalagin biosynthesis.</title>
        <authorList>
            <person name="Qin G."/>
            <person name="Xu C."/>
            <person name="Ming R."/>
            <person name="Tang H."/>
            <person name="Guyot R."/>
            <person name="Kramer E.M."/>
            <person name="Hu Y."/>
            <person name="Yi X."/>
            <person name="Qi Y."/>
            <person name="Xu X."/>
            <person name="Gao Z."/>
            <person name="Pan H."/>
            <person name="Jian J."/>
            <person name="Tian Y."/>
            <person name="Yue Z."/>
            <person name="Xu Y."/>
        </authorList>
    </citation>
    <scope>NUCLEOTIDE SEQUENCE [LARGE SCALE GENOMIC DNA]</scope>
    <source>
        <strain evidence="3">cv. Dabenzi</strain>
    </source>
</reference>
<feature type="signal peptide" evidence="1">
    <location>
        <begin position="1"/>
        <end position="18"/>
    </location>
</feature>
<comment type="caution">
    <text evidence="2">The sequence shown here is derived from an EMBL/GenBank/DDBJ whole genome shotgun (WGS) entry which is preliminary data.</text>
</comment>
<evidence type="ECO:0000313" key="3">
    <source>
        <dbReference type="Proteomes" id="UP000197138"/>
    </source>
</evidence>
<proteinExistence type="predicted"/>
<organism evidence="2 3">
    <name type="scientific">Punica granatum</name>
    <name type="common">Pomegranate</name>
    <dbReference type="NCBI Taxonomy" id="22663"/>
    <lineage>
        <taxon>Eukaryota</taxon>
        <taxon>Viridiplantae</taxon>
        <taxon>Streptophyta</taxon>
        <taxon>Embryophyta</taxon>
        <taxon>Tracheophyta</taxon>
        <taxon>Spermatophyta</taxon>
        <taxon>Magnoliopsida</taxon>
        <taxon>eudicotyledons</taxon>
        <taxon>Gunneridae</taxon>
        <taxon>Pentapetalae</taxon>
        <taxon>rosids</taxon>
        <taxon>malvids</taxon>
        <taxon>Myrtales</taxon>
        <taxon>Lythraceae</taxon>
        <taxon>Punica</taxon>
    </lineage>
</organism>
<protein>
    <submittedName>
        <fullName evidence="2">Uncharacterized protein</fullName>
    </submittedName>
</protein>
<gene>
    <name evidence="2" type="ORF">CDL15_Pgr021424</name>
</gene>
<dbReference type="Proteomes" id="UP000197138">
    <property type="component" value="Unassembled WGS sequence"/>
</dbReference>
<dbReference type="PANTHER" id="PTHR37736">
    <property type="entry name" value="GLYCINE-RICH PROTEIN"/>
    <property type="match status" value="1"/>
</dbReference>